<keyword evidence="4" id="KW-0646">Protease inhibitor</keyword>
<dbReference type="InterPro" id="IPR027358">
    <property type="entry name" value="Kininogen-type_cystatin_dom"/>
</dbReference>
<dbReference type="AlphaFoldDB" id="A0A8D0EJW3"/>
<dbReference type="GO" id="GO:0004869">
    <property type="term" value="F:cysteine-type endopeptidase inhibitor activity"/>
    <property type="evidence" value="ECO:0007669"/>
    <property type="project" value="UniProtKB-KW"/>
</dbReference>
<evidence type="ECO:0000256" key="2">
    <source>
        <dbReference type="ARBA" id="ARBA00022429"/>
    </source>
</evidence>
<protein>
    <submittedName>
        <fullName evidence="14">Kininogen 1</fullName>
    </submittedName>
</protein>
<dbReference type="FunFam" id="3.10.450.10:FF:000002">
    <property type="entry name" value="Kininogen 1"/>
    <property type="match status" value="1"/>
</dbReference>
<dbReference type="GO" id="GO:0042311">
    <property type="term" value="P:vasodilation"/>
    <property type="evidence" value="ECO:0007669"/>
    <property type="project" value="UniProtKB-KW"/>
</dbReference>
<feature type="domain" description="Cystatin kininogen-type" evidence="13">
    <location>
        <begin position="151"/>
        <end position="254"/>
    </location>
</feature>
<keyword evidence="11" id="KW-0472">Membrane</keyword>
<dbReference type="CDD" id="cd00042">
    <property type="entry name" value="CY"/>
    <property type="match status" value="3"/>
</dbReference>
<evidence type="ECO:0000256" key="3">
    <source>
        <dbReference type="ARBA" id="ARBA00022525"/>
    </source>
</evidence>
<accession>A0A8D0EJW3</accession>
<evidence type="ECO:0000256" key="12">
    <source>
        <dbReference type="SAM" id="SignalP"/>
    </source>
</evidence>
<keyword evidence="3" id="KW-0964">Secreted</keyword>
<dbReference type="Pfam" id="PF00031">
    <property type="entry name" value="Cystatin"/>
    <property type="match status" value="3"/>
</dbReference>
<evidence type="ECO:0000256" key="4">
    <source>
        <dbReference type="ARBA" id="ARBA00022690"/>
    </source>
</evidence>
<keyword evidence="6 12" id="KW-0732">Signal</keyword>
<evidence type="ECO:0000259" key="13">
    <source>
        <dbReference type="PROSITE" id="PS51647"/>
    </source>
</evidence>
<dbReference type="Gene3D" id="3.10.450.10">
    <property type="match status" value="3"/>
</dbReference>
<evidence type="ECO:0000256" key="6">
    <source>
        <dbReference type="ARBA" id="ARBA00022729"/>
    </source>
</evidence>
<evidence type="ECO:0000256" key="9">
    <source>
        <dbReference type="ARBA" id="ARBA00023157"/>
    </source>
</evidence>
<feature type="chain" id="PRO_5034877284" evidence="12">
    <location>
        <begin position="19"/>
        <end position="389"/>
    </location>
</feature>
<dbReference type="SUPFAM" id="SSF54403">
    <property type="entry name" value="Cystatin/monellin"/>
    <property type="match status" value="3"/>
</dbReference>
<comment type="subcellular location">
    <subcellularLocation>
        <location evidence="1">Secreted</location>
        <location evidence="1">Extracellular space</location>
    </subcellularLocation>
</comment>
<dbReference type="InterPro" id="IPR050735">
    <property type="entry name" value="Kininogen_Fetuin_HRG"/>
</dbReference>
<evidence type="ECO:0000313" key="14">
    <source>
        <dbReference type="Ensembl" id="ENSSOCP00000002505.1"/>
    </source>
</evidence>
<dbReference type="PANTHER" id="PTHR13814">
    <property type="entry name" value="FETUIN"/>
    <property type="match status" value="1"/>
</dbReference>
<keyword evidence="5" id="KW-0789">Thiol protease inhibitor</keyword>
<keyword evidence="11" id="KW-0812">Transmembrane</keyword>
<feature type="signal peptide" evidence="12">
    <location>
        <begin position="1"/>
        <end position="18"/>
    </location>
</feature>
<feature type="domain" description="Cystatin kininogen-type" evidence="13">
    <location>
        <begin position="28"/>
        <end position="132"/>
    </location>
</feature>
<keyword evidence="7" id="KW-0677">Repeat</keyword>
<dbReference type="SMART" id="SM00043">
    <property type="entry name" value="CY"/>
    <property type="match status" value="2"/>
</dbReference>
<dbReference type="GO" id="GO:0007162">
    <property type="term" value="P:negative regulation of cell adhesion"/>
    <property type="evidence" value="ECO:0007669"/>
    <property type="project" value="UniProtKB-ARBA"/>
</dbReference>
<feature type="transmembrane region" description="Helical" evidence="11">
    <location>
        <begin position="319"/>
        <end position="343"/>
    </location>
</feature>
<keyword evidence="8" id="KW-0838">Vasoactive</keyword>
<keyword evidence="11" id="KW-1133">Transmembrane helix</keyword>
<keyword evidence="15" id="KW-1185">Reference proteome</keyword>
<organism evidence="14 15">
    <name type="scientific">Strix occidentalis caurina</name>
    <name type="common">northern spotted owl</name>
    <dbReference type="NCBI Taxonomy" id="311401"/>
    <lineage>
        <taxon>Eukaryota</taxon>
        <taxon>Metazoa</taxon>
        <taxon>Chordata</taxon>
        <taxon>Craniata</taxon>
        <taxon>Vertebrata</taxon>
        <taxon>Euteleostomi</taxon>
        <taxon>Archelosauria</taxon>
        <taxon>Archosauria</taxon>
        <taxon>Dinosauria</taxon>
        <taxon>Saurischia</taxon>
        <taxon>Theropoda</taxon>
        <taxon>Coelurosauria</taxon>
        <taxon>Aves</taxon>
        <taxon>Neognathae</taxon>
        <taxon>Neoaves</taxon>
        <taxon>Telluraves</taxon>
        <taxon>Strigiformes</taxon>
        <taxon>Strigidae</taxon>
        <taxon>Strix</taxon>
    </lineage>
</organism>
<name>A0A8D0EJW3_STROC</name>
<dbReference type="Proteomes" id="UP000694551">
    <property type="component" value="Unplaced"/>
</dbReference>
<dbReference type="GO" id="GO:0045861">
    <property type="term" value="P:negative regulation of proteolysis"/>
    <property type="evidence" value="ECO:0007669"/>
    <property type="project" value="UniProtKB-ARBA"/>
</dbReference>
<reference evidence="14" key="1">
    <citation type="submission" date="2025-08" db="UniProtKB">
        <authorList>
            <consortium name="Ensembl"/>
        </authorList>
    </citation>
    <scope>IDENTIFICATION</scope>
</reference>
<dbReference type="GO" id="GO:0051241">
    <property type="term" value="P:negative regulation of multicellular organismal process"/>
    <property type="evidence" value="ECO:0007669"/>
    <property type="project" value="UniProtKB-ARBA"/>
</dbReference>
<evidence type="ECO:0000256" key="11">
    <source>
        <dbReference type="SAM" id="Phobius"/>
    </source>
</evidence>
<dbReference type="Ensembl" id="ENSSOCT00000002563.1">
    <property type="protein sequence ID" value="ENSSOCP00000002505.1"/>
    <property type="gene ID" value="ENSSOCG00000001658.1"/>
</dbReference>
<evidence type="ECO:0000256" key="8">
    <source>
        <dbReference type="ARBA" id="ARBA00022858"/>
    </source>
</evidence>
<evidence type="ECO:0000313" key="15">
    <source>
        <dbReference type="Proteomes" id="UP000694551"/>
    </source>
</evidence>
<keyword evidence="9" id="KW-1015">Disulfide bond</keyword>
<evidence type="ECO:0000256" key="1">
    <source>
        <dbReference type="ARBA" id="ARBA00004239"/>
    </source>
</evidence>
<dbReference type="PROSITE" id="PS00287">
    <property type="entry name" value="CYSTATIN"/>
    <property type="match status" value="1"/>
</dbReference>
<evidence type="ECO:0000256" key="7">
    <source>
        <dbReference type="ARBA" id="ARBA00022737"/>
    </source>
</evidence>
<dbReference type="GO" id="GO:0005576">
    <property type="term" value="C:extracellular region"/>
    <property type="evidence" value="ECO:0007669"/>
    <property type="project" value="UniProtKB-SubCell"/>
</dbReference>
<keyword evidence="2" id="KW-0840">Vasodilator</keyword>
<keyword evidence="10" id="KW-0325">Glycoprotein</keyword>
<dbReference type="InterPro" id="IPR000010">
    <property type="entry name" value="Cystatin_dom"/>
</dbReference>
<dbReference type="PROSITE" id="PS51647">
    <property type="entry name" value="CYSTATIN_KININOGEN"/>
    <property type="match status" value="2"/>
</dbReference>
<dbReference type="FunFam" id="3.10.450.10:FF:000008">
    <property type="entry name" value="Kininogen 1"/>
    <property type="match status" value="1"/>
</dbReference>
<evidence type="ECO:0000256" key="10">
    <source>
        <dbReference type="ARBA" id="ARBA00023180"/>
    </source>
</evidence>
<proteinExistence type="predicted"/>
<dbReference type="InterPro" id="IPR046350">
    <property type="entry name" value="Cystatin_sf"/>
</dbReference>
<dbReference type="PANTHER" id="PTHR13814:SF12">
    <property type="entry name" value="KININOGEN-1"/>
    <property type="match status" value="1"/>
</dbReference>
<evidence type="ECO:0000256" key="5">
    <source>
        <dbReference type="ARBA" id="ARBA00022704"/>
    </source>
</evidence>
<dbReference type="InterPro" id="IPR018073">
    <property type="entry name" value="Prot_inh_cystat_CS"/>
</dbReference>
<sequence>MKPFILLALCCSFFSSTATPLPFEFSDCDDPDVFKAVDTALKKYNGDQATGNQFALYMVMEAKRTAGPNTQFYVKYRIQETTCATEENKLWQDCDYKVPAEAKTGECTARVHLNNDEKTSNVSQDCKIFPAAPKVTLAEAPCLGCFHPISTDSSEVSEILKQAIEKFNGHSAEPALFKLVEIKEAKRQVVAGWNYIIKYEIEETNCSKDQFQDLTPECKPTSRGRVGKCDAKAYENLQAQIIDIASQFEDTVIPGIYAGCPKTIPKDSPELKELLKVSMEKYNSDSNDEFYYKGGEIEAATVQVGIHTPNGAFQFPLDMLIYILILLLIILQIILVSNCLVYCPNISRQRFRTELKIRQWSSSENTLSTTSPGHEGYHWRSTKSTLEFF</sequence>
<reference evidence="14" key="2">
    <citation type="submission" date="2025-09" db="UniProtKB">
        <authorList>
            <consortium name="Ensembl"/>
        </authorList>
    </citation>
    <scope>IDENTIFICATION</scope>
</reference>